<keyword evidence="3" id="KW-1185">Reference proteome</keyword>
<organism evidence="2 3">
    <name type="scientific">Acrocarpospora phusangensis</name>
    <dbReference type="NCBI Taxonomy" id="1070424"/>
    <lineage>
        <taxon>Bacteria</taxon>
        <taxon>Bacillati</taxon>
        <taxon>Actinomycetota</taxon>
        <taxon>Actinomycetes</taxon>
        <taxon>Streptosporangiales</taxon>
        <taxon>Streptosporangiaceae</taxon>
        <taxon>Acrocarpospora</taxon>
    </lineage>
</organism>
<feature type="transmembrane region" description="Helical" evidence="1">
    <location>
        <begin position="67"/>
        <end position="87"/>
    </location>
</feature>
<gene>
    <name evidence="2" type="ORF">Aph01nite_07020</name>
</gene>
<protein>
    <submittedName>
        <fullName evidence="2">Membrane protein</fullName>
    </submittedName>
</protein>
<keyword evidence="1" id="KW-1133">Transmembrane helix</keyword>
<comment type="caution">
    <text evidence="2">The sequence shown here is derived from an EMBL/GenBank/DDBJ whole genome shotgun (WGS) entry which is preliminary data.</text>
</comment>
<evidence type="ECO:0000313" key="3">
    <source>
        <dbReference type="Proteomes" id="UP000640052"/>
    </source>
</evidence>
<accession>A0A919Q9N7</accession>
<evidence type="ECO:0000313" key="2">
    <source>
        <dbReference type="EMBL" id="GIH22392.1"/>
    </source>
</evidence>
<name>A0A919Q9N7_9ACTN</name>
<dbReference type="Proteomes" id="UP000640052">
    <property type="component" value="Unassembled WGS sequence"/>
</dbReference>
<proteinExistence type="predicted"/>
<feature type="transmembrane region" description="Helical" evidence="1">
    <location>
        <begin position="200"/>
        <end position="217"/>
    </location>
</feature>
<sequence>MNREVPGRHDRRMTKTTKKRREWLAPAGLLVLSAVPVAAGAFRLTQLTGGAAVTAENARFFASPIPVALHIVGATLYCVLGAFQFVPGFRRRRSGWHRAAGRLLIPCGLIAALSGLWMTLFYPRPPGDGDLLAAFRLLFGTAMVACILLGLAAIRRRDITRHRAWMIRGYAIGQGAGTQAVTQLPLILLAGAPIETTRALLLAAAWVINLAVAEWIIRRPRTRVRS</sequence>
<feature type="transmembrane region" description="Helical" evidence="1">
    <location>
        <begin position="134"/>
        <end position="154"/>
    </location>
</feature>
<dbReference type="Pfam" id="PF10067">
    <property type="entry name" value="DUF2306"/>
    <property type="match status" value="1"/>
</dbReference>
<reference evidence="2" key="1">
    <citation type="submission" date="2021-01" db="EMBL/GenBank/DDBJ databases">
        <title>Whole genome shotgun sequence of Acrocarpospora phusangensis NBRC 108782.</title>
        <authorList>
            <person name="Komaki H."/>
            <person name="Tamura T."/>
        </authorList>
    </citation>
    <scope>NUCLEOTIDE SEQUENCE</scope>
    <source>
        <strain evidence="2">NBRC 108782</strain>
    </source>
</reference>
<dbReference type="EMBL" id="BOOA01000004">
    <property type="protein sequence ID" value="GIH22392.1"/>
    <property type="molecule type" value="Genomic_DNA"/>
</dbReference>
<keyword evidence="1" id="KW-0472">Membrane</keyword>
<feature type="transmembrane region" description="Helical" evidence="1">
    <location>
        <begin position="175"/>
        <end position="194"/>
    </location>
</feature>
<dbReference type="AlphaFoldDB" id="A0A919Q9N7"/>
<keyword evidence="1" id="KW-0812">Transmembrane</keyword>
<dbReference type="InterPro" id="IPR018750">
    <property type="entry name" value="DUF2306_membrane"/>
</dbReference>
<feature type="transmembrane region" description="Helical" evidence="1">
    <location>
        <begin position="99"/>
        <end position="122"/>
    </location>
</feature>
<evidence type="ECO:0000256" key="1">
    <source>
        <dbReference type="SAM" id="Phobius"/>
    </source>
</evidence>